<comment type="caution">
    <text evidence="1">The sequence shown here is derived from an EMBL/GenBank/DDBJ whole genome shotgun (WGS) entry which is preliminary data.</text>
</comment>
<dbReference type="Proteomes" id="UP001172102">
    <property type="component" value="Unassembled WGS sequence"/>
</dbReference>
<protein>
    <submittedName>
        <fullName evidence="1">Uncharacterized protein</fullName>
    </submittedName>
</protein>
<accession>A0AA40E2K6</accession>
<gene>
    <name evidence="1" type="ORF">B0H67DRAFT_452566</name>
</gene>
<dbReference type="GO" id="GO:0005739">
    <property type="term" value="C:mitochondrion"/>
    <property type="evidence" value="ECO:0007669"/>
    <property type="project" value="TreeGrafter"/>
</dbReference>
<keyword evidence="2" id="KW-1185">Reference proteome</keyword>
<dbReference type="GO" id="GO:0022904">
    <property type="term" value="P:respiratory electron transport chain"/>
    <property type="evidence" value="ECO:0007669"/>
    <property type="project" value="TreeGrafter"/>
</dbReference>
<dbReference type="PANTHER" id="PTHR21024">
    <property type="entry name" value="GROWTH HORMONE-INDUCIBLE SOLUBLE PROTEIN-RELATED"/>
    <property type="match status" value="1"/>
</dbReference>
<name>A0AA40E2K6_9PEZI</name>
<reference evidence="1" key="1">
    <citation type="submission" date="2023-06" db="EMBL/GenBank/DDBJ databases">
        <title>Genome-scale phylogeny and comparative genomics of the fungal order Sordariales.</title>
        <authorList>
            <consortium name="Lawrence Berkeley National Laboratory"/>
            <person name="Hensen N."/>
            <person name="Bonometti L."/>
            <person name="Westerberg I."/>
            <person name="Brannstrom I.O."/>
            <person name="Guillou S."/>
            <person name="Cros-Aarteil S."/>
            <person name="Calhoun S."/>
            <person name="Haridas S."/>
            <person name="Kuo A."/>
            <person name="Mondo S."/>
            <person name="Pangilinan J."/>
            <person name="Riley R."/>
            <person name="Labutti K."/>
            <person name="Andreopoulos B."/>
            <person name="Lipzen A."/>
            <person name="Chen C."/>
            <person name="Yanf M."/>
            <person name="Daum C."/>
            <person name="Ng V."/>
            <person name="Clum A."/>
            <person name="Steindorff A."/>
            <person name="Ohm R."/>
            <person name="Martin F."/>
            <person name="Silar P."/>
            <person name="Natvig D."/>
            <person name="Lalanne C."/>
            <person name="Gautier V."/>
            <person name="Ament-Velasquez S.L."/>
            <person name="Kruys A."/>
            <person name="Hutchinson M.I."/>
            <person name="Powell A.J."/>
            <person name="Barry K."/>
            <person name="Miller A.N."/>
            <person name="Grigoriev I.V."/>
            <person name="Debuchy R."/>
            <person name="Gladieux P."/>
            <person name="Thoren M.H."/>
            <person name="Johannesson H."/>
        </authorList>
    </citation>
    <scope>NUCLEOTIDE SEQUENCE</scope>
    <source>
        <strain evidence="1">SMH4607-1</strain>
    </source>
</reference>
<dbReference type="AlphaFoldDB" id="A0AA40E2K6"/>
<evidence type="ECO:0000313" key="1">
    <source>
        <dbReference type="EMBL" id="KAK0720318.1"/>
    </source>
</evidence>
<sequence>MPPPNPELRRQVIAVYKVCPPQYLTQLPNGCPLELLNLGKDYPQGFDYFRPRLHRAFMANAGLQGEDEIREGIAKAKFVQKG</sequence>
<feature type="non-terminal residue" evidence="1">
    <location>
        <position position="82"/>
    </location>
</feature>
<dbReference type="PANTHER" id="PTHR21024:SF0">
    <property type="entry name" value="ELECTRON TRANSFER FLAVOPROTEIN REGULATORY FACTOR 1"/>
    <property type="match status" value="1"/>
</dbReference>
<dbReference type="EMBL" id="JAUKUA010000003">
    <property type="protein sequence ID" value="KAK0720318.1"/>
    <property type="molecule type" value="Genomic_DNA"/>
</dbReference>
<dbReference type="GO" id="GO:0090324">
    <property type="term" value="P:negative regulation of oxidative phosphorylation"/>
    <property type="evidence" value="ECO:0007669"/>
    <property type="project" value="InterPro"/>
</dbReference>
<proteinExistence type="predicted"/>
<organism evidence="1 2">
    <name type="scientific">Lasiosphaeris hirsuta</name>
    <dbReference type="NCBI Taxonomy" id="260670"/>
    <lineage>
        <taxon>Eukaryota</taxon>
        <taxon>Fungi</taxon>
        <taxon>Dikarya</taxon>
        <taxon>Ascomycota</taxon>
        <taxon>Pezizomycotina</taxon>
        <taxon>Sordariomycetes</taxon>
        <taxon>Sordariomycetidae</taxon>
        <taxon>Sordariales</taxon>
        <taxon>Lasiosphaeriaceae</taxon>
        <taxon>Lasiosphaeris</taxon>
    </lineage>
</organism>
<dbReference type="InterPro" id="IPR052000">
    <property type="entry name" value="ETFRF1"/>
</dbReference>
<evidence type="ECO:0000313" key="2">
    <source>
        <dbReference type="Proteomes" id="UP001172102"/>
    </source>
</evidence>